<dbReference type="InterPro" id="IPR052394">
    <property type="entry name" value="LRR-containing"/>
</dbReference>
<dbReference type="AlphaFoldDB" id="B3NYK3"/>
<dbReference type="PANTHER" id="PTHR24114:SF2">
    <property type="entry name" value="F-BOX DOMAIN-CONTAINING PROTEIN-RELATED"/>
    <property type="match status" value="1"/>
</dbReference>
<dbReference type="PhylomeDB" id="B3NYK3"/>
<dbReference type="InterPro" id="IPR032675">
    <property type="entry name" value="LRR_dom_sf"/>
</dbReference>
<keyword evidence="3" id="KW-1185">Reference proteome</keyword>
<protein>
    <submittedName>
        <fullName evidence="2">GG10622</fullName>
    </submittedName>
</protein>
<dbReference type="EMBL" id="CH954181">
    <property type="protein sequence ID" value="EDV47984.1"/>
    <property type="molecule type" value="Genomic_DNA"/>
</dbReference>
<name>B3NYK3_DROER</name>
<organism evidence="2 3">
    <name type="scientific">Drosophila erecta</name>
    <name type="common">Fruit fly</name>
    <dbReference type="NCBI Taxonomy" id="7220"/>
    <lineage>
        <taxon>Eukaryota</taxon>
        <taxon>Metazoa</taxon>
        <taxon>Ecdysozoa</taxon>
        <taxon>Arthropoda</taxon>
        <taxon>Hexapoda</taxon>
        <taxon>Insecta</taxon>
        <taxon>Pterygota</taxon>
        <taxon>Neoptera</taxon>
        <taxon>Endopterygota</taxon>
        <taxon>Diptera</taxon>
        <taxon>Brachycera</taxon>
        <taxon>Muscomorpha</taxon>
        <taxon>Ephydroidea</taxon>
        <taxon>Drosophilidae</taxon>
        <taxon>Drosophila</taxon>
        <taxon>Sophophora</taxon>
    </lineage>
</organism>
<dbReference type="Gene3D" id="3.80.10.10">
    <property type="entry name" value="Ribonuclease Inhibitor"/>
    <property type="match status" value="1"/>
</dbReference>
<feature type="compositionally biased region" description="Basic and acidic residues" evidence="1">
    <location>
        <begin position="268"/>
        <end position="295"/>
    </location>
</feature>
<dbReference type="OrthoDB" id="341587at2759"/>
<feature type="region of interest" description="Disordered" evidence="1">
    <location>
        <begin position="689"/>
        <end position="710"/>
    </location>
</feature>
<reference evidence="2 3" key="1">
    <citation type="journal article" date="2007" name="Nature">
        <title>Evolution of genes and genomes on the Drosophila phylogeny.</title>
        <authorList>
            <consortium name="Drosophila 12 Genomes Consortium"/>
            <person name="Clark A.G."/>
            <person name="Eisen M.B."/>
            <person name="Smith D.R."/>
            <person name="Bergman C.M."/>
            <person name="Oliver B."/>
            <person name="Markow T.A."/>
            <person name="Kaufman T.C."/>
            <person name="Kellis M."/>
            <person name="Gelbart W."/>
            <person name="Iyer V.N."/>
            <person name="Pollard D.A."/>
            <person name="Sackton T.B."/>
            <person name="Larracuente A.M."/>
            <person name="Singh N.D."/>
            <person name="Abad J.P."/>
            <person name="Abt D.N."/>
            <person name="Adryan B."/>
            <person name="Aguade M."/>
            <person name="Akashi H."/>
            <person name="Anderson W.W."/>
            <person name="Aquadro C.F."/>
            <person name="Ardell D.H."/>
            <person name="Arguello R."/>
            <person name="Artieri C.G."/>
            <person name="Barbash D.A."/>
            <person name="Barker D."/>
            <person name="Barsanti P."/>
            <person name="Batterham P."/>
            <person name="Batzoglou S."/>
            <person name="Begun D."/>
            <person name="Bhutkar A."/>
            <person name="Blanco E."/>
            <person name="Bosak S.A."/>
            <person name="Bradley R.K."/>
            <person name="Brand A.D."/>
            <person name="Brent M.R."/>
            <person name="Brooks A.N."/>
            <person name="Brown R.H."/>
            <person name="Butlin R.K."/>
            <person name="Caggese C."/>
            <person name="Calvi B.R."/>
            <person name="Bernardo de Carvalho A."/>
            <person name="Caspi A."/>
            <person name="Castrezana S."/>
            <person name="Celniker S.E."/>
            <person name="Chang J.L."/>
            <person name="Chapple C."/>
            <person name="Chatterji S."/>
            <person name="Chinwalla A."/>
            <person name="Civetta A."/>
            <person name="Clifton S.W."/>
            <person name="Comeron J.M."/>
            <person name="Costello J.C."/>
            <person name="Coyne J.A."/>
            <person name="Daub J."/>
            <person name="David R.G."/>
            <person name="Delcher A.L."/>
            <person name="Delehaunty K."/>
            <person name="Do C.B."/>
            <person name="Ebling H."/>
            <person name="Edwards K."/>
            <person name="Eickbush T."/>
            <person name="Evans J.D."/>
            <person name="Filipski A."/>
            <person name="Findeiss S."/>
            <person name="Freyhult E."/>
            <person name="Fulton L."/>
            <person name="Fulton R."/>
            <person name="Garcia A.C."/>
            <person name="Gardiner A."/>
            <person name="Garfield D.A."/>
            <person name="Garvin B.E."/>
            <person name="Gibson G."/>
            <person name="Gilbert D."/>
            <person name="Gnerre S."/>
            <person name="Godfrey J."/>
            <person name="Good R."/>
            <person name="Gotea V."/>
            <person name="Gravely B."/>
            <person name="Greenberg A.J."/>
            <person name="Griffiths-Jones S."/>
            <person name="Gross S."/>
            <person name="Guigo R."/>
            <person name="Gustafson E.A."/>
            <person name="Haerty W."/>
            <person name="Hahn M.W."/>
            <person name="Halligan D.L."/>
            <person name="Halpern A.L."/>
            <person name="Halter G.M."/>
            <person name="Han M.V."/>
            <person name="Heger A."/>
            <person name="Hillier L."/>
            <person name="Hinrichs A.S."/>
            <person name="Holmes I."/>
            <person name="Hoskins R.A."/>
            <person name="Hubisz M.J."/>
            <person name="Hultmark D."/>
            <person name="Huntley M.A."/>
            <person name="Jaffe D.B."/>
            <person name="Jagadeeshan S."/>
            <person name="Jeck W.R."/>
            <person name="Johnson J."/>
            <person name="Jones C.D."/>
            <person name="Jordan W.C."/>
            <person name="Karpen G.H."/>
            <person name="Kataoka E."/>
            <person name="Keightley P.D."/>
            <person name="Kheradpour P."/>
            <person name="Kirkness E.F."/>
            <person name="Koerich L.B."/>
            <person name="Kristiansen K."/>
            <person name="Kudrna D."/>
            <person name="Kulathinal R.J."/>
            <person name="Kumar S."/>
            <person name="Kwok R."/>
            <person name="Lander E."/>
            <person name="Langley C.H."/>
            <person name="Lapoint R."/>
            <person name="Lazzaro B.P."/>
            <person name="Lee S.J."/>
            <person name="Levesque L."/>
            <person name="Li R."/>
            <person name="Lin C.F."/>
            <person name="Lin M.F."/>
            <person name="Lindblad-Toh K."/>
            <person name="Llopart A."/>
            <person name="Long M."/>
            <person name="Low L."/>
            <person name="Lozovsky E."/>
            <person name="Lu J."/>
            <person name="Luo M."/>
            <person name="Machado C.A."/>
            <person name="Makalowski W."/>
            <person name="Marzo M."/>
            <person name="Matsuda M."/>
            <person name="Matzkin L."/>
            <person name="McAllister B."/>
            <person name="McBride C.S."/>
            <person name="McKernan B."/>
            <person name="McKernan K."/>
            <person name="Mendez-Lago M."/>
            <person name="Minx P."/>
            <person name="Mollenhauer M.U."/>
            <person name="Montooth K."/>
            <person name="Mount S.M."/>
            <person name="Mu X."/>
            <person name="Myers E."/>
            <person name="Negre B."/>
            <person name="Newfeld S."/>
            <person name="Nielsen R."/>
            <person name="Noor M.A."/>
            <person name="O'Grady P."/>
            <person name="Pachter L."/>
            <person name="Papaceit M."/>
            <person name="Parisi M.J."/>
            <person name="Parisi M."/>
            <person name="Parts L."/>
            <person name="Pedersen J.S."/>
            <person name="Pesole G."/>
            <person name="Phillippy A.M."/>
            <person name="Ponting C.P."/>
            <person name="Pop M."/>
            <person name="Porcelli D."/>
            <person name="Powell J.R."/>
            <person name="Prohaska S."/>
            <person name="Pruitt K."/>
            <person name="Puig M."/>
            <person name="Quesneville H."/>
            <person name="Ram K.R."/>
            <person name="Rand D."/>
            <person name="Rasmussen M.D."/>
            <person name="Reed L.K."/>
            <person name="Reenan R."/>
            <person name="Reily A."/>
            <person name="Remington K.A."/>
            <person name="Rieger T.T."/>
            <person name="Ritchie M.G."/>
            <person name="Robin C."/>
            <person name="Rogers Y.H."/>
            <person name="Rohde C."/>
            <person name="Rozas J."/>
            <person name="Rubenfield M.J."/>
            <person name="Ruiz A."/>
            <person name="Russo S."/>
            <person name="Salzberg S.L."/>
            <person name="Sanchez-Gracia A."/>
            <person name="Saranga D.J."/>
            <person name="Sato H."/>
            <person name="Schaeffer S.W."/>
            <person name="Schatz M.C."/>
            <person name="Schlenke T."/>
            <person name="Schwartz R."/>
            <person name="Segarra C."/>
            <person name="Singh R.S."/>
            <person name="Sirot L."/>
            <person name="Sirota M."/>
            <person name="Sisneros N.B."/>
            <person name="Smith C.D."/>
            <person name="Smith T.F."/>
            <person name="Spieth J."/>
            <person name="Stage D.E."/>
            <person name="Stark A."/>
            <person name="Stephan W."/>
            <person name="Strausberg R.L."/>
            <person name="Strempel S."/>
            <person name="Sturgill D."/>
            <person name="Sutton G."/>
            <person name="Sutton G.G."/>
            <person name="Tao W."/>
            <person name="Teichmann S."/>
            <person name="Tobari Y.N."/>
            <person name="Tomimura Y."/>
            <person name="Tsolas J.M."/>
            <person name="Valente V.L."/>
            <person name="Venter E."/>
            <person name="Venter J.C."/>
            <person name="Vicario S."/>
            <person name="Vieira F.G."/>
            <person name="Vilella A.J."/>
            <person name="Villasante A."/>
            <person name="Walenz B."/>
            <person name="Wang J."/>
            <person name="Wasserman M."/>
            <person name="Watts T."/>
            <person name="Wilson D."/>
            <person name="Wilson R.K."/>
            <person name="Wing R.A."/>
            <person name="Wolfner M.F."/>
            <person name="Wong A."/>
            <person name="Wong G.K."/>
            <person name="Wu C.I."/>
            <person name="Wu G."/>
            <person name="Yamamoto D."/>
            <person name="Yang H.P."/>
            <person name="Yang S.P."/>
            <person name="Yorke J.A."/>
            <person name="Yoshida K."/>
            <person name="Zdobnov E."/>
            <person name="Zhang P."/>
            <person name="Zhang Y."/>
            <person name="Zimin A.V."/>
            <person name="Baldwin J."/>
            <person name="Abdouelleil A."/>
            <person name="Abdulkadir J."/>
            <person name="Abebe A."/>
            <person name="Abera B."/>
            <person name="Abreu J."/>
            <person name="Acer S.C."/>
            <person name="Aftuck L."/>
            <person name="Alexander A."/>
            <person name="An P."/>
            <person name="Anderson E."/>
            <person name="Anderson S."/>
            <person name="Arachi H."/>
            <person name="Azer M."/>
            <person name="Bachantsang P."/>
            <person name="Barry A."/>
            <person name="Bayul T."/>
            <person name="Berlin A."/>
            <person name="Bessette D."/>
            <person name="Bloom T."/>
            <person name="Blye J."/>
            <person name="Boguslavskiy L."/>
            <person name="Bonnet C."/>
            <person name="Boukhgalter B."/>
            <person name="Bourzgui I."/>
            <person name="Brown A."/>
            <person name="Cahill P."/>
            <person name="Channer S."/>
            <person name="Cheshatsang Y."/>
            <person name="Chuda L."/>
            <person name="Citroen M."/>
            <person name="Collymore A."/>
            <person name="Cooke P."/>
            <person name="Costello M."/>
            <person name="D'Aco K."/>
            <person name="Daza R."/>
            <person name="De Haan G."/>
            <person name="DeGray S."/>
            <person name="DeMaso C."/>
            <person name="Dhargay N."/>
            <person name="Dooley K."/>
            <person name="Dooley E."/>
            <person name="Doricent M."/>
            <person name="Dorje P."/>
            <person name="Dorjee K."/>
            <person name="Dupes A."/>
            <person name="Elong R."/>
            <person name="Falk J."/>
            <person name="Farina A."/>
            <person name="Faro S."/>
            <person name="Ferguson D."/>
            <person name="Fisher S."/>
            <person name="Foley C.D."/>
            <person name="Franke A."/>
            <person name="Friedrich D."/>
            <person name="Gadbois L."/>
            <person name="Gearin G."/>
            <person name="Gearin C.R."/>
            <person name="Giannoukos G."/>
            <person name="Goode T."/>
            <person name="Graham J."/>
            <person name="Grandbois E."/>
            <person name="Grewal S."/>
            <person name="Gyaltsen K."/>
            <person name="Hafez N."/>
            <person name="Hagos B."/>
            <person name="Hall J."/>
            <person name="Henson C."/>
            <person name="Hollinger A."/>
            <person name="Honan T."/>
            <person name="Huard M.D."/>
            <person name="Hughes L."/>
            <person name="Hurhula B."/>
            <person name="Husby M.E."/>
            <person name="Kamat A."/>
            <person name="Kanga B."/>
            <person name="Kashin S."/>
            <person name="Khazanovich D."/>
            <person name="Kisner P."/>
            <person name="Lance K."/>
            <person name="Lara M."/>
            <person name="Lee W."/>
            <person name="Lennon N."/>
            <person name="Letendre F."/>
            <person name="LeVine R."/>
            <person name="Lipovsky A."/>
            <person name="Liu X."/>
            <person name="Liu J."/>
            <person name="Liu S."/>
            <person name="Lokyitsang T."/>
            <person name="Lokyitsang Y."/>
            <person name="Lubonja R."/>
            <person name="Lui A."/>
            <person name="MacDonald P."/>
            <person name="Magnisalis V."/>
            <person name="Maru K."/>
            <person name="Matthews C."/>
            <person name="McCusker W."/>
            <person name="McDonough S."/>
            <person name="Mehta T."/>
            <person name="Meldrim J."/>
            <person name="Meneus L."/>
            <person name="Mihai O."/>
            <person name="Mihalev A."/>
            <person name="Mihova T."/>
            <person name="Mittelman R."/>
            <person name="Mlenga V."/>
            <person name="Montmayeur A."/>
            <person name="Mulrain L."/>
            <person name="Navidi A."/>
            <person name="Naylor J."/>
            <person name="Negash T."/>
            <person name="Nguyen T."/>
            <person name="Nguyen N."/>
            <person name="Nicol R."/>
            <person name="Norbu C."/>
            <person name="Norbu N."/>
            <person name="Novod N."/>
            <person name="O'Neill B."/>
            <person name="Osman S."/>
            <person name="Markiewicz E."/>
            <person name="Oyono O.L."/>
            <person name="Patti C."/>
            <person name="Phunkhang P."/>
            <person name="Pierre F."/>
            <person name="Priest M."/>
            <person name="Raghuraman S."/>
            <person name="Rege F."/>
            <person name="Reyes R."/>
            <person name="Rise C."/>
            <person name="Rogov P."/>
            <person name="Ross K."/>
            <person name="Ryan E."/>
            <person name="Settipalli S."/>
            <person name="Shea T."/>
            <person name="Sherpa N."/>
            <person name="Shi L."/>
            <person name="Shih D."/>
            <person name="Sparrow T."/>
            <person name="Spaulding J."/>
            <person name="Stalker J."/>
            <person name="Stange-Thomann N."/>
            <person name="Stavropoulos S."/>
            <person name="Stone C."/>
            <person name="Strader C."/>
            <person name="Tesfaye S."/>
            <person name="Thomson T."/>
            <person name="Thoulutsang Y."/>
            <person name="Thoulutsang D."/>
            <person name="Topham K."/>
            <person name="Topping I."/>
            <person name="Tsamla T."/>
            <person name="Vassiliev H."/>
            <person name="Vo A."/>
            <person name="Wangchuk T."/>
            <person name="Wangdi T."/>
            <person name="Weiand M."/>
            <person name="Wilkinson J."/>
            <person name="Wilson A."/>
            <person name="Yadav S."/>
            <person name="Young G."/>
            <person name="Yu Q."/>
            <person name="Zembek L."/>
            <person name="Zhong D."/>
            <person name="Zimmer A."/>
            <person name="Zwirko Z."/>
            <person name="Jaffe D.B."/>
            <person name="Alvarez P."/>
            <person name="Brockman W."/>
            <person name="Butler J."/>
            <person name="Chin C."/>
            <person name="Gnerre S."/>
            <person name="Grabherr M."/>
            <person name="Kleber M."/>
            <person name="Mauceli E."/>
            <person name="MacCallum I."/>
        </authorList>
    </citation>
    <scope>NUCLEOTIDE SEQUENCE [LARGE SCALE GENOMIC DNA]</scope>
    <source>
        <strain evidence="2 3">TSC#14021-0224.01</strain>
    </source>
</reference>
<dbReference type="KEGG" id="der:6552798"/>
<evidence type="ECO:0000313" key="3">
    <source>
        <dbReference type="Proteomes" id="UP000008711"/>
    </source>
</evidence>
<dbReference type="OMA" id="HHGENLC"/>
<sequence>MDFEEDEEVVQPHYAQKFRAPADPILLATYELFKPSHQTLNLYSERNREIFAEAFIEGNLDTLVNLCVKSLAKLGIRGISPTLQASPQLMRIFYDALDVELSLRECYLIEDQRFWRRVVLSKTLDKTLHLKRWNEFDWKSEGVSRKFVEQVESCPVNVKPQRRLAQLAETVWQYVSSMHIRKLQALPDYAFLKHLESEPDEDVTSESSDEEDISSDEPDTDMEDEGEEEQQSSSSSNEAAITFWRAETENEDTIRRNARRQRNANRQQARDVIARKRKDREERKRSRQEKLDALKNPDPSAKKKKKKKKEPPIRDVFSINVAPEEVDDEDTKPDQRNKQLMLQRVKRYNYPDAHCHHIDLGFVRYFENMESLTLEFLGPPDVKDYHSRYMKFSDGDMVRLSRGLRYLPNLKTFRLRNSRLSTKKFRILARALQNLDSLEEVDFGYDQMPDECSEGLSYLLKRPMMYRIIQLEHNKLGVNSAIVLGEALSQSQLGVLEYLGLAHNPLNELALHSLITCLIGTPHVWALNISGISTTQGSFARDIGNLLRSHTPLMSLEMAAVNIGNLLGNQILRSLEKNTRVLYADFRECDLSIDQEFEVDMIVRRNNYINENLHHGENLCNVVKDRRHPIVQRIEEEYARRKECLEVRPKFSSSSKESIPEVLVEKKEVEEEGDFWAMLARWNQPAVPAVRETRTSNDSHPPPAAEPQPFVYEPNEFDLDQFRGSVFLPGPGNRFFYLQKNKTP</sequence>
<reference evidence="2 3" key="2">
    <citation type="journal article" date="2008" name="Bioinformatics">
        <title>Assembly reconciliation.</title>
        <authorList>
            <person name="Zimin A.V."/>
            <person name="Smith D.R."/>
            <person name="Sutton G."/>
            <person name="Yorke J.A."/>
        </authorList>
    </citation>
    <scope>NUCLEOTIDE SEQUENCE [LARGE SCALE GENOMIC DNA]</scope>
    <source>
        <strain evidence="2 3">TSC#14021-0224.01</strain>
    </source>
</reference>
<feature type="compositionally biased region" description="Acidic residues" evidence="1">
    <location>
        <begin position="198"/>
        <end position="230"/>
    </location>
</feature>
<feature type="region of interest" description="Disordered" evidence="1">
    <location>
        <begin position="197"/>
        <end position="315"/>
    </location>
</feature>
<dbReference type="HOGENOM" id="CLU_356506_0_0_1"/>
<dbReference type="SUPFAM" id="SSF52047">
    <property type="entry name" value="RNI-like"/>
    <property type="match status" value="1"/>
</dbReference>
<gene>
    <name evidence="2" type="primary">Dere\GG10622</name>
    <name evidence="2" type="ORF">Dere_GG10622</name>
</gene>
<feature type="compositionally biased region" description="Basic and acidic residues" evidence="1">
    <location>
        <begin position="246"/>
        <end position="255"/>
    </location>
</feature>
<dbReference type="Proteomes" id="UP000008711">
    <property type="component" value="Unassembled WGS sequence"/>
</dbReference>
<dbReference type="PANTHER" id="PTHR24114">
    <property type="entry name" value="LEUCINE RICH REPEAT FAMILY PROTEIN"/>
    <property type="match status" value="1"/>
</dbReference>
<evidence type="ECO:0000256" key="1">
    <source>
        <dbReference type="SAM" id="MobiDB-lite"/>
    </source>
</evidence>
<proteinExistence type="predicted"/>
<dbReference type="eggNOG" id="ENOG502SFYH">
    <property type="taxonomic scope" value="Eukaryota"/>
</dbReference>
<accession>B3NYK3</accession>
<evidence type="ECO:0000313" key="2">
    <source>
        <dbReference type="EMBL" id="EDV47984.1"/>
    </source>
</evidence>